<dbReference type="Gramene" id="OE9A093455T1">
    <property type="protein sequence ID" value="OE9A093455C1"/>
    <property type="gene ID" value="OE9A093455"/>
</dbReference>
<accession>A0A8S0U124</accession>
<reference evidence="1 2" key="1">
    <citation type="submission" date="2019-12" db="EMBL/GenBank/DDBJ databases">
        <authorList>
            <person name="Alioto T."/>
            <person name="Alioto T."/>
            <person name="Gomez Garrido J."/>
        </authorList>
    </citation>
    <scope>NUCLEOTIDE SEQUENCE [LARGE SCALE GENOMIC DNA]</scope>
</reference>
<protein>
    <submittedName>
        <fullName evidence="1">Uncharacterized protein</fullName>
    </submittedName>
</protein>
<sequence>MVRVPRVPLLPREESVAPDAPISRRTIENSKARLRGVERVHHLEMGPHQPQQASDADIVHFNRQMSQMQVTQVKLGRSVSTMTNALEAMQ</sequence>
<gene>
    <name evidence="1" type="ORF">OLEA9_A093455</name>
</gene>
<evidence type="ECO:0000313" key="2">
    <source>
        <dbReference type="Proteomes" id="UP000594638"/>
    </source>
</evidence>
<dbReference type="AlphaFoldDB" id="A0A8S0U124"/>
<comment type="caution">
    <text evidence="1">The sequence shown here is derived from an EMBL/GenBank/DDBJ whole genome shotgun (WGS) entry which is preliminary data.</text>
</comment>
<evidence type="ECO:0000313" key="1">
    <source>
        <dbReference type="EMBL" id="CAA3012471.1"/>
    </source>
</evidence>
<proteinExistence type="predicted"/>
<organism evidence="1 2">
    <name type="scientific">Olea europaea subsp. europaea</name>
    <dbReference type="NCBI Taxonomy" id="158383"/>
    <lineage>
        <taxon>Eukaryota</taxon>
        <taxon>Viridiplantae</taxon>
        <taxon>Streptophyta</taxon>
        <taxon>Embryophyta</taxon>
        <taxon>Tracheophyta</taxon>
        <taxon>Spermatophyta</taxon>
        <taxon>Magnoliopsida</taxon>
        <taxon>eudicotyledons</taxon>
        <taxon>Gunneridae</taxon>
        <taxon>Pentapetalae</taxon>
        <taxon>asterids</taxon>
        <taxon>lamiids</taxon>
        <taxon>Lamiales</taxon>
        <taxon>Oleaceae</taxon>
        <taxon>Oleeae</taxon>
        <taxon>Olea</taxon>
    </lineage>
</organism>
<dbReference type="Proteomes" id="UP000594638">
    <property type="component" value="Unassembled WGS sequence"/>
</dbReference>
<keyword evidence="2" id="KW-1185">Reference proteome</keyword>
<name>A0A8S0U124_OLEEU</name>
<dbReference type="EMBL" id="CACTIH010007402">
    <property type="protein sequence ID" value="CAA3012471.1"/>
    <property type="molecule type" value="Genomic_DNA"/>
</dbReference>